<feature type="region of interest" description="Disordered" evidence="1">
    <location>
        <begin position="1"/>
        <end position="34"/>
    </location>
</feature>
<dbReference type="EMBL" id="JAHRHJ020000004">
    <property type="protein sequence ID" value="KAH9320334.1"/>
    <property type="molecule type" value="Genomic_DNA"/>
</dbReference>
<feature type="region of interest" description="Disordered" evidence="1">
    <location>
        <begin position="99"/>
        <end position="123"/>
    </location>
</feature>
<evidence type="ECO:0000313" key="5">
    <source>
        <dbReference type="Proteomes" id="UP000824469"/>
    </source>
</evidence>
<dbReference type="EMBL" id="JAHRHJ020000006">
    <property type="protein sequence ID" value="KAH9312816.1"/>
    <property type="molecule type" value="Genomic_DNA"/>
</dbReference>
<dbReference type="Proteomes" id="UP000824469">
    <property type="component" value="Unassembled WGS sequence"/>
</dbReference>
<evidence type="ECO:0000313" key="4">
    <source>
        <dbReference type="EMBL" id="KAH9320334.1"/>
    </source>
</evidence>
<name>A0AA38GBP4_TAXCH</name>
<feature type="non-terminal residue" evidence="4">
    <location>
        <position position="123"/>
    </location>
</feature>
<reference evidence="4 5" key="1">
    <citation type="journal article" date="2021" name="Nat. Plants">
        <title>The Taxus genome provides insights into paclitaxel biosynthesis.</title>
        <authorList>
            <person name="Xiong X."/>
            <person name="Gou J."/>
            <person name="Liao Q."/>
            <person name="Li Y."/>
            <person name="Zhou Q."/>
            <person name="Bi G."/>
            <person name="Li C."/>
            <person name="Du R."/>
            <person name="Wang X."/>
            <person name="Sun T."/>
            <person name="Guo L."/>
            <person name="Liang H."/>
            <person name="Lu P."/>
            <person name="Wu Y."/>
            <person name="Zhang Z."/>
            <person name="Ro D.K."/>
            <person name="Shang Y."/>
            <person name="Huang S."/>
            <person name="Yan J."/>
        </authorList>
    </citation>
    <scope>NUCLEOTIDE SEQUENCE [LARGE SCALE GENOMIC DNA]</scope>
    <source>
        <strain evidence="4">Ta-2019</strain>
    </source>
</reference>
<gene>
    <name evidence="2" type="ORF">KI387_014230</name>
    <name evidence="4" type="ORF">KI387_022103</name>
    <name evidence="3" type="ORF">KI387_027851</name>
</gene>
<protein>
    <submittedName>
        <fullName evidence="4">Uncharacterized protein</fullName>
    </submittedName>
</protein>
<dbReference type="AlphaFoldDB" id="A0AA38GBP4"/>
<evidence type="ECO:0000313" key="2">
    <source>
        <dbReference type="EMBL" id="KAH9302647.1"/>
    </source>
</evidence>
<feature type="non-terminal residue" evidence="4">
    <location>
        <position position="1"/>
    </location>
</feature>
<keyword evidence="5" id="KW-1185">Reference proteome</keyword>
<accession>A0AA38GBP4</accession>
<evidence type="ECO:0000313" key="3">
    <source>
        <dbReference type="EMBL" id="KAH9312816.1"/>
    </source>
</evidence>
<comment type="caution">
    <text evidence="4">The sequence shown here is derived from an EMBL/GenBank/DDBJ whole genome shotgun (WGS) entry which is preliminary data.</text>
</comment>
<dbReference type="EMBL" id="JAHRHJ020000009">
    <property type="protein sequence ID" value="KAH9302647.1"/>
    <property type="molecule type" value="Genomic_DNA"/>
</dbReference>
<sequence>KREEERGPGERNQLTGVSFAARPTVFSTDHTEGQALKRRTGTWVAVRSNFWPCTEHPMDHGLNGHCLRGLCPGCSAPTRYIPRLWAAITIQEDTRNWKNPVDRRAASRHACTGAGFPKKPGSR</sequence>
<organism evidence="4 5">
    <name type="scientific">Taxus chinensis</name>
    <name type="common">Chinese yew</name>
    <name type="synonym">Taxus wallichiana var. chinensis</name>
    <dbReference type="NCBI Taxonomy" id="29808"/>
    <lineage>
        <taxon>Eukaryota</taxon>
        <taxon>Viridiplantae</taxon>
        <taxon>Streptophyta</taxon>
        <taxon>Embryophyta</taxon>
        <taxon>Tracheophyta</taxon>
        <taxon>Spermatophyta</taxon>
        <taxon>Pinopsida</taxon>
        <taxon>Pinidae</taxon>
        <taxon>Conifers II</taxon>
        <taxon>Cupressales</taxon>
        <taxon>Taxaceae</taxon>
        <taxon>Taxus</taxon>
    </lineage>
</organism>
<evidence type="ECO:0000256" key="1">
    <source>
        <dbReference type="SAM" id="MobiDB-lite"/>
    </source>
</evidence>
<proteinExistence type="predicted"/>